<evidence type="ECO:0000313" key="6">
    <source>
        <dbReference type="Proteomes" id="UP000483362"/>
    </source>
</evidence>
<dbReference type="GO" id="GO:0005737">
    <property type="term" value="C:cytoplasm"/>
    <property type="evidence" value="ECO:0007669"/>
    <property type="project" value="TreeGrafter"/>
</dbReference>
<sequence length="501" mass="55635">MSNDKIKLNANQVVAFLQKSPQEFTKADIMRFVEDNGIKMVNFLYPGGDGKLKTLNFVITDRAYLDTILTFGERVDGSSLFSFIEASSSDLYVLPRFATAFVDPFAEIPTLDMLCSFFDKDGHPFESSPEHTLRKAAQAFTQVTGMQFHAMGELEYYVIQEDDGLFPARDQHGYHESAPYVKTGSFRQQCMSYIAQAGGQIKYGHSEVGNFHQDGLIYEQNEIEFLPVPVLQAADQLMVAKWIIRNVAYSQGLDVTFAPKITTGKAGSGLHIHMRMVKDGVNHMLHEGKLSDEARRMIAGLMDLAPSLTAFGNKNPTSYFRLVPHQEAPTNVCWGDRNRSVLVRVPLGWTTDVDMCSIANPAQTPQHRDAAFKQTVEIRNADGSADIYQLLAGVCVAARHGFEMPDALDVAQRTYVDVNIHDKANAGVLDKLATLPDSCVASAACLERQRGIYEQAGVFSHGMIDGIIAELRAYDDTSLRHDIESNPDAVKQLVDRYFHCG</sequence>
<organism evidence="5 6">
    <name type="scientific">Sodaliphilus pleomorphus</name>
    <dbReference type="NCBI Taxonomy" id="2606626"/>
    <lineage>
        <taxon>Bacteria</taxon>
        <taxon>Pseudomonadati</taxon>
        <taxon>Bacteroidota</taxon>
        <taxon>Bacteroidia</taxon>
        <taxon>Bacteroidales</taxon>
        <taxon>Muribaculaceae</taxon>
        <taxon>Sodaliphilus</taxon>
    </lineage>
</organism>
<dbReference type="Gene3D" id="3.30.590.10">
    <property type="entry name" value="Glutamine synthetase/guanido kinase, catalytic domain"/>
    <property type="match status" value="1"/>
</dbReference>
<keyword evidence="6" id="KW-1185">Reference proteome</keyword>
<dbReference type="GO" id="GO:0004356">
    <property type="term" value="F:glutamine synthetase activity"/>
    <property type="evidence" value="ECO:0007669"/>
    <property type="project" value="InterPro"/>
</dbReference>
<dbReference type="SMART" id="SM01230">
    <property type="entry name" value="Gln-synt_C"/>
    <property type="match status" value="1"/>
</dbReference>
<evidence type="ECO:0000256" key="1">
    <source>
        <dbReference type="ARBA" id="ARBA00009897"/>
    </source>
</evidence>
<gene>
    <name evidence="5" type="ORF">FYJ29_04490</name>
</gene>
<dbReference type="Gene3D" id="3.10.20.70">
    <property type="entry name" value="Glutamine synthetase, N-terminal domain"/>
    <property type="match status" value="1"/>
</dbReference>
<evidence type="ECO:0000256" key="2">
    <source>
        <dbReference type="PROSITE-ProRule" id="PRU01331"/>
    </source>
</evidence>
<evidence type="ECO:0000259" key="4">
    <source>
        <dbReference type="PROSITE" id="PS51987"/>
    </source>
</evidence>
<dbReference type="InterPro" id="IPR014746">
    <property type="entry name" value="Gln_synth/guanido_kin_cat_dom"/>
</dbReference>
<protein>
    <submittedName>
        <fullName evidence="5">Glutamine synthetase</fullName>
    </submittedName>
</protein>
<dbReference type="Pfam" id="PF03951">
    <property type="entry name" value="Gln-synt_N"/>
    <property type="match status" value="1"/>
</dbReference>
<dbReference type="Pfam" id="PF00120">
    <property type="entry name" value="Gln-synt_C"/>
    <property type="match status" value="1"/>
</dbReference>
<name>A0A6L5XDR4_9BACT</name>
<feature type="domain" description="GS catalytic" evidence="4">
    <location>
        <begin position="129"/>
        <end position="501"/>
    </location>
</feature>
<dbReference type="GO" id="GO:0016020">
    <property type="term" value="C:membrane"/>
    <property type="evidence" value="ECO:0007669"/>
    <property type="project" value="TreeGrafter"/>
</dbReference>
<dbReference type="PROSITE" id="PS51987">
    <property type="entry name" value="GS_CATALYTIC"/>
    <property type="match status" value="1"/>
</dbReference>
<dbReference type="SUPFAM" id="SSF54368">
    <property type="entry name" value="Glutamine synthetase, N-terminal domain"/>
    <property type="match status" value="1"/>
</dbReference>
<dbReference type="GO" id="GO:0006542">
    <property type="term" value="P:glutamine biosynthetic process"/>
    <property type="evidence" value="ECO:0007669"/>
    <property type="project" value="InterPro"/>
</dbReference>
<dbReference type="PANTHER" id="PTHR43407">
    <property type="entry name" value="GLUTAMINE SYNTHETASE"/>
    <property type="match status" value="1"/>
</dbReference>
<accession>A0A6L5XDR4</accession>
<reference evidence="5 6" key="1">
    <citation type="submission" date="2019-08" db="EMBL/GenBank/DDBJ databases">
        <title>In-depth cultivation of the pig gut microbiome towards novel bacterial diversity and tailored functional studies.</title>
        <authorList>
            <person name="Wylensek D."/>
            <person name="Hitch T.C.A."/>
            <person name="Clavel T."/>
        </authorList>
    </citation>
    <scope>NUCLEOTIDE SEQUENCE [LARGE SCALE GENOMIC DNA]</scope>
    <source>
        <strain evidence="5 6">Oil-RF-744-WCA-WT-10</strain>
    </source>
</reference>
<comment type="similarity">
    <text evidence="1 2 3">Belongs to the glutamine synthetase family.</text>
</comment>
<evidence type="ECO:0000256" key="3">
    <source>
        <dbReference type="RuleBase" id="RU000384"/>
    </source>
</evidence>
<dbReference type="PANTHER" id="PTHR43407:SF1">
    <property type="entry name" value="LENGSIN"/>
    <property type="match status" value="1"/>
</dbReference>
<dbReference type="InterPro" id="IPR008146">
    <property type="entry name" value="Gln_synth_cat_dom"/>
</dbReference>
<dbReference type="Proteomes" id="UP000483362">
    <property type="component" value="Unassembled WGS sequence"/>
</dbReference>
<dbReference type="RefSeq" id="WP_154327574.1">
    <property type="nucleotide sequence ID" value="NZ_CP045696.1"/>
</dbReference>
<dbReference type="SUPFAM" id="SSF55931">
    <property type="entry name" value="Glutamine synthetase/guanido kinase"/>
    <property type="match status" value="1"/>
</dbReference>
<proteinExistence type="inferred from homology"/>
<comment type="caution">
    <text evidence="5">The sequence shown here is derived from an EMBL/GenBank/DDBJ whole genome shotgun (WGS) entry which is preliminary data.</text>
</comment>
<dbReference type="InterPro" id="IPR036651">
    <property type="entry name" value="Gln_synt_N_sf"/>
</dbReference>
<dbReference type="GO" id="GO:0019740">
    <property type="term" value="P:nitrogen utilization"/>
    <property type="evidence" value="ECO:0007669"/>
    <property type="project" value="TreeGrafter"/>
</dbReference>
<dbReference type="EMBL" id="VULT01000005">
    <property type="protein sequence ID" value="MSS17024.1"/>
    <property type="molecule type" value="Genomic_DNA"/>
</dbReference>
<dbReference type="AlphaFoldDB" id="A0A6L5XDR4"/>
<dbReference type="InterPro" id="IPR008147">
    <property type="entry name" value="Gln_synt_N"/>
</dbReference>
<evidence type="ECO:0000313" key="5">
    <source>
        <dbReference type="EMBL" id="MSS17024.1"/>
    </source>
</evidence>